<dbReference type="VEuPathDB" id="FungiDB:RO3G_09639"/>
<sequence>MRRFFTLNVSFNNLIPTRFLPTHVVIKLMKRIDKKIRKDQNEENDFMIANSNNCAQMGFESYEVDDFE</sequence>
<protein>
    <submittedName>
        <fullName evidence="1">Uncharacterized protein</fullName>
    </submittedName>
</protein>
<organism evidence="1 2">
    <name type="scientific">Rhizopus delemar (strain RA 99-880 / ATCC MYA-4621 / FGSC 9543 / NRRL 43880)</name>
    <name type="common">Mucormycosis agent</name>
    <name type="synonym">Rhizopus arrhizus var. delemar</name>
    <dbReference type="NCBI Taxonomy" id="246409"/>
    <lineage>
        <taxon>Eukaryota</taxon>
        <taxon>Fungi</taxon>
        <taxon>Fungi incertae sedis</taxon>
        <taxon>Mucoromycota</taxon>
        <taxon>Mucoromycotina</taxon>
        <taxon>Mucoromycetes</taxon>
        <taxon>Mucorales</taxon>
        <taxon>Mucorineae</taxon>
        <taxon>Rhizopodaceae</taxon>
        <taxon>Rhizopus</taxon>
    </lineage>
</organism>
<dbReference type="InParanoid" id="I1C8Z9"/>
<reference evidence="1 2" key="1">
    <citation type="journal article" date="2009" name="PLoS Genet.">
        <title>Genomic analysis of the basal lineage fungus Rhizopus oryzae reveals a whole-genome duplication.</title>
        <authorList>
            <person name="Ma L.-J."/>
            <person name="Ibrahim A.S."/>
            <person name="Skory C."/>
            <person name="Grabherr M.G."/>
            <person name="Burger G."/>
            <person name="Butler M."/>
            <person name="Elias M."/>
            <person name="Idnurm A."/>
            <person name="Lang B.F."/>
            <person name="Sone T."/>
            <person name="Abe A."/>
            <person name="Calvo S.E."/>
            <person name="Corrochano L.M."/>
            <person name="Engels R."/>
            <person name="Fu J."/>
            <person name="Hansberg W."/>
            <person name="Kim J.-M."/>
            <person name="Kodira C.D."/>
            <person name="Koehrsen M.J."/>
            <person name="Liu B."/>
            <person name="Miranda-Saavedra D."/>
            <person name="O'Leary S."/>
            <person name="Ortiz-Castellanos L."/>
            <person name="Poulter R."/>
            <person name="Rodriguez-Romero J."/>
            <person name="Ruiz-Herrera J."/>
            <person name="Shen Y.-Q."/>
            <person name="Zeng Q."/>
            <person name="Galagan J."/>
            <person name="Birren B.W."/>
            <person name="Cuomo C.A."/>
            <person name="Wickes B.L."/>
        </authorList>
    </citation>
    <scope>NUCLEOTIDE SEQUENCE [LARGE SCALE GENOMIC DNA]</scope>
    <source>
        <strain evidence="2">RA 99-880 / ATCC MYA-4621 / FGSC 9543 / NRRL 43880</strain>
    </source>
</reference>
<name>I1C8Z9_RHIO9</name>
<accession>I1C8Z9</accession>
<proteinExistence type="predicted"/>
<dbReference type="EMBL" id="CH476738">
    <property type="protein sequence ID" value="EIE84929.1"/>
    <property type="molecule type" value="Genomic_DNA"/>
</dbReference>
<evidence type="ECO:0000313" key="2">
    <source>
        <dbReference type="Proteomes" id="UP000009138"/>
    </source>
</evidence>
<dbReference type="AlphaFoldDB" id="I1C8Z9"/>
<gene>
    <name evidence="1" type="ORF">RO3G_09639</name>
</gene>
<dbReference type="GeneID" id="93616605"/>
<dbReference type="RefSeq" id="XP_067520325.1">
    <property type="nucleotide sequence ID" value="XM_067664224.1"/>
</dbReference>
<keyword evidence="2" id="KW-1185">Reference proteome</keyword>
<dbReference type="Proteomes" id="UP000009138">
    <property type="component" value="Unassembled WGS sequence"/>
</dbReference>
<evidence type="ECO:0000313" key="1">
    <source>
        <dbReference type="EMBL" id="EIE84929.1"/>
    </source>
</evidence>